<dbReference type="PANTHER" id="PTHR33371:SF4">
    <property type="entry name" value="INTERMEMBRANE PHOSPHOLIPID TRANSPORT SYSTEM BINDING PROTEIN MLAD"/>
    <property type="match status" value="1"/>
</dbReference>
<dbReference type="NCBIfam" id="TIGR04430">
    <property type="entry name" value="OM_asym_MlaD"/>
    <property type="match status" value="1"/>
</dbReference>
<protein>
    <recommendedName>
        <fullName evidence="2">Mce/MlaD domain-containing protein</fullName>
    </recommendedName>
</protein>
<dbReference type="GO" id="GO:0015914">
    <property type="term" value="P:phospholipid transport"/>
    <property type="evidence" value="ECO:0007669"/>
    <property type="project" value="InterPro"/>
</dbReference>
<sequence length="224" mass="23048">MGDNRKDARIPAPCLRPVVGAGTPAMDVWRASPYVGSDGRCSPRLHVVQGPAMSSATARTAAASRNTLELTTGFVVIVLLIALLAVAMFGRHHANGGYELNASFNQIDGLDVGSDVRLAGITVGHVTAERVDPHGFRAQVTFTVRDGLALPDDSAAIITSDSLLGGKYIALSPGGDTSMLKPGGTMGQTQGSISLEQLLSKFIFSVTDTLSKSKSGTGGGNGGP</sequence>
<dbReference type="InterPro" id="IPR052336">
    <property type="entry name" value="MlaD_Phospholipid_Transporter"/>
</dbReference>
<dbReference type="InterPro" id="IPR030970">
    <property type="entry name" value="ABC_MlaD"/>
</dbReference>
<gene>
    <name evidence="3" type="ORF">Tasa_024_025</name>
</gene>
<comment type="caution">
    <text evidence="3">The sequence shown here is derived from an EMBL/GenBank/DDBJ whole genome shotgun (WGS) entry which is preliminary data.</text>
</comment>
<accession>A0A0D6MLI9</accession>
<reference evidence="3 4" key="1">
    <citation type="submission" date="2012-10" db="EMBL/GenBank/DDBJ databases">
        <title>Genome sequencing of Tanticharoenia sakaeratensis NBRC 103193.</title>
        <authorList>
            <person name="Azuma Y."/>
            <person name="Hadano H."/>
            <person name="Hirakawa H."/>
            <person name="Matsushita K."/>
        </authorList>
    </citation>
    <scope>NUCLEOTIDE SEQUENCE [LARGE SCALE GENOMIC DNA]</scope>
    <source>
        <strain evidence="3 4">NBRC 103193</strain>
    </source>
</reference>
<dbReference type="AlphaFoldDB" id="A0A0D6MLI9"/>
<dbReference type="Pfam" id="PF02470">
    <property type="entry name" value="MlaD"/>
    <property type="match status" value="1"/>
</dbReference>
<evidence type="ECO:0000259" key="2">
    <source>
        <dbReference type="Pfam" id="PF02470"/>
    </source>
</evidence>
<keyword evidence="1" id="KW-0472">Membrane</keyword>
<dbReference type="PANTHER" id="PTHR33371">
    <property type="entry name" value="INTERMEMBRANE PHOSPHOLIPID TRANSPORT SYSTEM BINDING PROTEIN MLAD-RELATED"/>
    <property type="match status" value="1"/>
</dbReference>
<name>A0A0D6MLI9_9PROT</name>
<keyword evidence="4" id="KW-1185">Reference proteome</keyword>
<evidence type="ECO:0000256" key="1">
    <source>
        <dbReference type="SAM" id="Phobius"/>
    </source>
</evidence>
<dbReference type="Proteomes" id="UP000032679">
    <property type="component" value="Unassembled WGS sequence"/>
</dbReference>
<feature type="transmembrane region" description="Helical" evidence="1">
    <location>
        <begin position="70"/>
        <end position="90"/>
    </location>
</feature>
<keyword evidence="1" id="KW-1133">Transmembrane helix</keyword>
<keyword evidence="1" id="KW-0812">Transmembrane</keyword>
<evidence type="ECO:0000313" key="3">
    <source>
        <dbReference type="EMBL" id="GAN54559.1"/>
    </source>
</evidence>
<dbReference type="STRING" id="1231623.Tasa_024_025"/>
<proteinExistence type="predicted"/>
<dbReference type="EMBL" id="BALE01000024">
    <property type="protein sequence ID" value="GAN54559.1"/>
    <property type="molecule type" value="Genomic_DNA"/>
</dbReference>
<organism evidence="3 4">
    <name type="scientific">Tanticharoenia sakaeratensis NBRC 103193</name>
    <dbReference type="NCBI Taxonomy" id="1231623"/>
    <lineage>
        <taxon>Bacteria</taxon>
        <taxon>Pseudomonadati</taxon>
        <taxon>Pseudomonadota</taxon>
        <taxon>Alphaproteobacteria</taxon>
        <taxon>Acetobacterales</taxon>
        <taxon>Acetobacteraceae</taxon>
        <taxon>Tanticharoenia</taxon>
    </lineage>
</organism>
<dbReference type="InterPro" id="IPR003399">
    <property type="entry name" value="Mce/MlaD"/>
</dbReference>
<evidence type="ECO:0000313" key="4">
    <source>
        <dbReference type="Proteomes" id="UP000032679"/>
    </source>
</evidence>
<feature type="domain" description="Mce/MlaD" evidence="2">
    <location>
        <begin position="97"/>
        <end position="174"/>
    </location>
</feature>